<keyword evidence="2" id="KW-1185">Reference proteome</keyword>
<protein>
    <submittedName>
        <fullName evidence="1">Uncharacterized protein</fullName>
    </submittedName>
</protein>
<sequence>MLSVLSAYSLLPTNNQTLTESSLIGRSYKAADLGQPYSQQRSAIRPTRVGYGICRYVNQRNSRYLAYSPSSFKRHASLQLTRLKARAAIAFSQNKLTDNNLHPKLKAERRNIKLFFQPYLPEIRRLFTPCIFFAEARCL</sequence>
<organism evidence="1 2">
    <name type="scientific">Bacteroides reticulotermitis</name>
    <dbReference type="NCBI Taxonomy" id="1133319"/>
    <lineage>
        <taxon>Bacteria</taxon>
        <taxon>Pseudomonadati</taxon>
        <taxon>Bacteroidota</taxon>
        <taxon>Bacteroidia</taxon>
        <taxon>Bacteroidales</taxon>
        <taxon>Bacteroidaceae</taxon>
        <taxon>Bacteroides</taxon>
    </lineage>
</organism>
<reference evidence="1" key="1">
    <citation type="submission" date="2020-08" db="EMBL/GenBank/DDBJ databases">
        <title>Genomic Encyclopedia of Type Strains, Phase IV (KMG-IV): sequencing the most valuable type-strain genomes for metagenomic binning, comparative biology and taxonomic classification.</title>
        <authorList>
            <person name="Goeker M."/>
        </authorList>
    </citation>
    <scope>NUCLEOTIDE SEQUENCE [LARGE SCALE GENOMIC DNA]</scope>
    <source>
        <strain evidence="1">DSM 105720</strain>
    </source>
</reference>
<dbReference type="Proteomes" id="UP000560658">
    <property type="component" value="Unassembled WGS sequence"/>
</dbReference>
<accession>A0A840D062</accession>
<dbReference type="EMBL" id="JACIER010000002">
    <property type="protein sequence ID" value="MBB4043014.1"/>
    <property type="molecule type" value="Genomic_DNA"/>
</dbReference>
<evidence type="ECO:0000313" key="2">
    <source>
        <dbReference type="Proteomes" id="UP000560658"/>
    </source>
</evidence>
<comment type="caution">
    <text evidence="1">The sequence shown here is derived from an EMBL/GenBank/DDBJ whole genome shotgun (WGS) entry which is preliminary data.</text>
</comment>
<dbReference type="AlphaFoldDB" id="A0A840D062"/>
<proteinExistence type="predicted"/>
<evidence type="ECO:0000313" key="1">
    <source>
        <dbReference type="EMBL" id="MBB4043014.1"/>
    </source>
</evidence>
<gene>
    <name evidence="1" type="ORF">GGR06_000779</name>
</gene>
<name>A0A840D062_9BACE</name>